<evidence type="ECO:0000313" key="2">
    <source>
        <dbReference type="Proteomes" id="UP001190700"/>
    </source>
</evidence>
<proteinExistence type="predicted"/>
<reference evidence="1 2" key="1">
    <citation type="journal article" date="2015" name="Genome Biol. Evol.">
        <title>Comparative Genomics of a Bacterivorous Green Alga Reveals Evolutionary Causalities and Consequences of Phago-Mixotrophic Mode of Nutrition.</title>
        <authorList>
            <person name="Burns J.A."/>
            <person name="Paasch A."/>
            <person name="Narechania A."/>
            <person name="Kim E."/>
        </authorList>
    </citation>
    <scope>NUCLEOTIDE SEQUENCE [LARGE SCALE GENOMIC DNA]</scope>
    <source>
        <strain evidence="1 2">PLY_AMNH</strain>
    </source>
</reference>
<sequence>MPLGCRAYITFHANNIHNSSERDGEGCNLNCTLPFFTALLLASPPGHKKTGEEGVNFLSEASTEFARA</sequence>
<evidence type="ECO:0000313" key="1">
    <source>
        <dbReference type="EMBL" id="KAK3254649.1"/>
    </source>
</evidence>
<name>A0AAE0F7M1_9CHLO</name>
<gene>
    <name evidence="1" type="ORF">CYMTET_36144</name>
</gene>
<organism evidence="1 2">
    <name type="scientific">Cymbomonas tetramitiformis</name>
    <dbReference type="NCBI Taxonomy" id="36881"/>
    <lineage>
        <taxon>Eukaryota</taxon>
        <taxon>Viridiplantae</taxon>
        <taxon>Chlorophyta</taxon>
        <taxon>Pyramimonadophyceae</taxon>
        <taxon>Pyramimonadales</taxon>
        <taxon>Pyramimonadaceae</taxon>
        <taxon>Cymbomonas</taxon>
    </lineage>
</organism>
<accession>A0AAE0F7M1</accession>
<dbReference type="AlphaFoldDB" id="A0AAE0F7M1"/>
<dbReference type="EMBL" id="LGRX02023325">
    <property type="protein sequence ID" value="KAK3254649.1"/>
    <property type="molecule type" value="Genomic_DNA"/>
</dbReference>
<dbReference type="Proteomes" id="UP001190700">
    <property type="component" value="Unassembled WGS sequence"/>
</dbReference>
<protein>
    <submittedName>
        <fullName evidence="1">Uncharacterized protein</fullName>
    </submittedName>
</protein>
<keyword evidence="2" id="KW-1185">Reference proteome</keyword>
<comment type="caution">
    <text evidence="1">The sequence shown here is derived from an EMBL/GenBank/DDBJ whole genome shotgun (WGS) entry which is preliminary data.</text>
</comment>